<evidence type="ECO:0000313" key="2">
    <source>
        <dbReference type="EMBL" id="TKW25257.1"/>
    </source>
</evidence>
<reference evidence="2" key="1">
    <citation type="submission" date="2019-03" db="EMBL/GenBank/DDBJ databases">
        <title>WGS assembly of Setaria viridis.</title>
        <authorList>
            <person name="Huang P."/>
            <person name="Jenkins J."/>
            <person name="Grimwood J."/>
            <person name="Barry K."/>
            <person name="Healey A."/>
            <person name="Mamidi S."/>
            <person name="Sreedasyam A."/>
            <person name="Shu S."/>
            <person name="Feldman M."/>
            <person name="Wu J."/>
            <person name="Yu Y."/>
            <person name="Chen C."/>
            <person name="Johnson J."/>
            <person name="Rokhsar D."/>
            <person name="Baxter I."/>
            <person name="Schmutz J."/>
            <person name="Brutnell T."/>
            <person name="Kellogg E."/>
        </authorList>
    </citation>
    <scope>NUCLEOTIDE SEQUENCE [LARGE SCALE GENOMIC DNA]</scope>
</reference>
<organism evidence="2 3">
    <name type="scientific">Setaria viridis</name>
    <name type="common">Green bristlegrass</name>
    <name type="synonym">Setaria italica subsp. viridis</name>
    <dbReference type="NCBI Taxonomy" id="4556"/>
    <lineage>
        <taxon>Eukaryota</taxon>
        <taxon>Viridiplantae</taxon>
        <taxon>Streptophyta</taxon>
        <taxon>Embryophyta</taxon>
        <taxon>Tracheophyta</taxon>
        <taxon>Spermatophyta</taxon>
        <taxon>Magnoliopsida</taxon>
        <taxon>Liliopsida</taxon>
        <taxon>Poales</taxon>
        <taxon>Poaceae</taxon>
        <taxon>PACMAD clade</taxon>
        <taxon>Panicoideae</taxon>
        <taxon>Panicodae</taxon>
        <taxon>Paniceae</taxon>
        <taxon>Cenchrinae</taxon>
        <taxon>Setaria</taxon>
    </lineage>
</organism>
<evidence type="ECO:0000256" key="1">
    <source>
        <dbReference type="SAM" id="MobiDB-lite"/>
    </source>
</evidence>
<accession>A0A4U6VLP9</accession>
<feature type="region of interest" description="Disordered" evidence="1">
    <location>
        <begin position="106"/>
        <end position="127"/>
    </location>
</feature>
<name>A0A4U6VLP9_SETVI</name>
<keyword evidence="3" id="KW-1185">Reference proteome</keyword>
<evidence type="ECO:0000313" key="3">
    <source>
        <dbReference type="Proteomes" id="UP000298652"/>
    </source>
</evidence>
<gene>
    <name evidence="2" type="ORF">SEVIR_3G106400v2</name>
</gene>
<sequence length="149" mass="15605">MALGTPLSLVTSCPTCPAPYPSPPPVALFLQKCCRSLPSPLQSLPPLAPLPALATAPLRPPPPPTVLPTPDSLPPLLPTPLHPVLPTIASTMDQYRDFFSQAGSSSAATRNFHASPDASDEDDFGPFTPSAASTLFAPGMRMEHLDLNS</sequence>
<dbReference type="AlphaFoldDB" id="A0A4U6VLP9"/>
<protein>
    <submittedName>
        <fullName evidence="2">Uncharacterized protein</fullName>
    </submittedName>
</protein>
<proteinExistence type="predicted"/>
<dbReference type="EMBL" id="CM016554">
    <property type="protein sequence ID" value="TKW25257.1"/>
    <property type="molecule type" value="Genomic_DNA"/>
</dbReference>
<dbReference type="Gramene" id="TKW25257">
    <property type="protein sequence ID" value="TKW25257"/>
    <property type="gene ID" value="SEVIR_3G106400v2"/>
</dbReference>
<dbReference type="Proteomes" id="UP000298652">
    <property type="component" value="Chromosome 3"/>
</dbReference>